<evidence type="ECO:0000313" key="2">
    <source>
        <dbReference type="Proteomes" id="UP001164250"/>
    </source>
</evidence>
<reference evidence="2" key="1">
    <citation type="journal article" date="2023" name="G3 (Bethesda)">
        <title>Genome assembly and association tests identify interacting loci associated with vigor, precocity, and sex in interspecific pistachio rootstocks.</title>
        <authorList>
            <person name="Palmer W."/>
            <person name="Jacygrad E."/>
            <person name="Sagayaradj S."/>
            <person name="Cavanaugh K."/>
            <person name="Han R."/>
            <person name="Bertier L."/>
            <person name="Beede B."/>
            <person name="Kafkas S."/>
            <person name="Golino D."/>
            <person name="Preece J."/>
            <person name="Michelmore R."/>
        </authorList>
    </citation>
    <scope>NUCLEOTIDE SEQUENCE [LARGE SCALE GENOMIC DNA]</scope>
</reference>
<organism evidence="1 2">
    <name type="scientific">Pistacia atlantica</name>
    <dbReference type="NCBI Taxonomy" id="434234"/>
    <lineage>
        <taxon>Eukaryota</taxon>
        <taxon>Viridiplantae</taxon>
        <taxon>Streptophyta</taxon>
        <taxon>Embryophyta</taxon>
        <taxon>Tracheophyta</taxon>
        <taxon>Spermatophyta</taxon>
        <taxon>Magnoliopsida</taxon>
        <taxon>eudicotyledons</taxon>
        <taxon>Gunneridae</taxon>
        <taxon>Pentapetalae</taxon>
        <taxon>rosids</taxon>
        <taxon>malvids</taxon>
        <taxon>Sapindales</taxon>
        <taxon>Anacardiaceae</taxon>
        <taxon>Pistacia</taxon>
    </lineage>
</organism>
<gene>
    <name evidence="1" type="ORF">Patl1_06659</name>
</gene>
<accession>A0ACC1BUU0</accession>
<sequence>MVYCQSCEHYGTWSLSEAETIASAKVKRYLQKRKGSSQLLQVFSNK</sequence>
<comment type="caution">
    <text evidence="1">The sequence shown here is derived from an EMBL/GenBank/DDBJ whole genome shotgun (WGS) entry which is preliminary data.</text>
</comment>
<dbReference type="EMBL" id="CM047899">
    <property type="protein sequence ID" value="KAJ0102983.1"/>
    <property type="molecule type" value="Genomic_DNA"/>
</dbReference>
<dbReference type="Proteomes" id="UP001164250">
    <property type="component" value="Chromosome 3"/>
</dbReference>
<proteinExistence type="predicted"/>
<protein>
    <submittedName>
        <fullName evidence="1">Uncharacterized protein</fullName>
    </submittedName>
</protein>
<evidence type="ECO:0000313" key="1">
    <source>
        <dbReference type="EMBL" id="KAJ0102983.1"/>
    </source>
</evidence>
<name>A0ACC1BUU0_9ROSI</name>
<keyword evidence="2" id="KW-1185">Reference proteome</keyword>